<dbReference type="Pfam" id="PF13302">
    <property type="entry name" value="Acetyltransf_3"/>
    <property type="match status" value="1"/>
</dbReference>
<protein>
    <submittedName>
        <fullName evidence="2">Protein N-acetyltransferase, RimJ/RimL family</fullName>
    </submittedName>
</protein>
<gene>
    <name evidence="2" type="ORF">LV75_004105</name>
</gene>
<dbReference type="InterPro" id="IPR016181">
    <property type="entry name" value="Acyl_CoA_acyltransferase"/>
</dbReference>
<accession>A0ABT1IH45</accession>
<evidence type="ECO:0000259" key="1">
    <source>
        <dbReference type="PROSITE" id="PS51186"/>
    </source>
</evidence>
<dbReference type="PANTHER" id="PTHR43415">
    <property type="entry name" value="SPERMIDINE N(1)-ACETYLTRANSFERASE"/>
    <property type="match status" value="1"/>
</dbReference>
<keyword evidence="3" id="KW-1185">Reference proteome</keyword>
<evidence type="ECO:0000313" key="3">
    <source>
        <dbReference type="Proteomes" id="UP001205185"/>
    </source>
</evidence>
<reference evidence="2 3" key="1">
    <citation type="submission" date="2022-06" db="EMBL/GenBank/DDBJ databases">
        <title>Genomic Encyclopedia of Archaeal and Bacterial Type Strains, Phase II (KMG-II): from individual species to whole genera.</title>
        <authorList>
            <person name="Goeker M."/>
        </authorList>
    </citation>
    <scope>NUCLEOTIDE SEQUENCE [LARGE SCALE GENOMIC DNA]</scope>
    <source>
        <strain evidence="2 3">DSM 44255</strain>
    </source>
</reference>
<sequence length="176" mass="20444">MTLTGDLVHLRALEPEDADAFWRWHHDPEAMRWMTTSYPESLAQLRKRFVDLPPNSYERCSFAITTTAESRLIGCVVLRDATPEVGRATLDIYLGEKDTWNKGYATEALRLLCRWAFNDMRLTAIELTVVADNDPARHLYRKLGFVEEGRRRESFRRDGQLHDAIIMSLLAREFID</sequence>
<evidence type="ECO:0000313" key="2">
    <source>
        <dbReference type="EMBL" id="MCP2271591.1"/>
    </source>
</evidence>
<comment type="caution">
    <text evidence="2">The sequence shown here is derived from an EMBL/GenBank/DDBJ whole genome shotgun (WGS) entry which is preliminary data.</text>
</comment>
<dbReference type="EMBL" id="JAMTCO010000010">
    <property type="protein sequence ID" value="MCP2271591.1"/>
    <property type="molecule type" value="Genomic_DNA"/>
</dbReference>
<name>A0ABT1IH45_9PSEU</name>
<dbReference type="RefSeq" id="WP_253888546.1">
    <property type="nucleotide sequence ID" value="NZ_BAAAVB010000003.1"/>
</dbReference>
<dbReference type="SUPFAM" id="SSF55729">
    <property type="entry name" value="Acyl-CoA N-acyltransferases (Nat)"/>
    <property type="match status" value="1"/>
</dbReference>
<proteinExistence type="predicted"/>
<dbReference type="InterPro" id="IPR000182">
    <property type="entry name" value="GNAT_dom"/>
</dbReference>
<dbReference type="PANTHER" id="PTHR43415:SF3">
    <property type="entry name" value="GNAT-FAMILY ACETYLTRANSFERASE"/>
    <property type="match status" value="1"/>
</dbReference>
<dbReference type="Proteomes" id="UP001205185">
    <property type="component" value="Unassembled WGS sequence"/>
</dbReference>
<dbReference type="Gene3D" id="3.40.630.30">
    <property type="match status" value="1"/>
</dbReference>
<dbReference type="PROSITE" id="PS51186">
    <property type="entry name" value="GNAT"/>
    <property type="match status" value="1"/>
</dbReference>
<organism evidence="2 3">
    <name type="scientific">Actinokineospora diospyrosa</name>
    <dbReference type="NCBI Taxonomy" id="103728"/>
    <lineage>
        <taxon>Bacteria</taxon>
        <taxon>Bacillati</taxon>
        <taxon>Actinomycetota</taxon>
        <taxon>Actinomycetes</taxon>
        <taxon>Pseudonocardiales</taxon>
        <taxon>Pseudonocardiaceae</taxon>
        <taxon>Actinokineospora</taxon>
    </lineage>
</organism>
<feature type="domain" description="N-acetyltransferase" evidence="1">
    <location>
        <begin position="8"/>
        <end position="172"/>
    </location>
</feature>